<name>A0A8S0R3W9_OLEEU</name>
<dbReference type="InterPro" id="IPR003106">
    <property type="entry name" value="Leu_zip_homeo"/>
</dbReference>
<dbReference type="OrthoDB" id="6159439at2759"/>
<sequence length="102" mass="12387">MFGQEDWRRSVHYIVHSVYQKCNSAVAHLHLPQVEVLFQNRRTRTKLKQTELSYVHLKKWCETLTEENRRLQKEFQELRGLKVFPTFPRAVSYYYPFNVSLL</sequence>
<reference evidence="5 6" key="1">
    <citation type="submission" date="2019-12" db="EMBL/GenBank/DDBJ databases">
        <authorList>
            <person name="Alioto T."/>
            <person name="Alioto T."/>
            <person name="Gomez Garrido J."/>
        </authorList>
    </citation>
    <scope>NUCLEOTIDE SEQUENCE [LARGE SCALE GENOMIC DNA]</scope>
</reference>
<dbReference type="PANTHER" id="PTHR45714:SF34">
    <property type="entry name" value="HOMEOBOX-LEUCINE ZIPPER PROTEIN HAT9"/>
    <property type="match status" value="1"/>
</dbReference>
<keyword evidence="6" id="KW-1185">Reference proteome</keyword>
<keyword evidence="3" id="KW-0804">Transcription</keyword>
<evidence type="ECO:0000259" key="4">
    <source>
        <dbReference type="SMART" id="SM00340"/>
    </source>
</evidence>
<evidence type="ECO:0000256" key="1">
    <source>
        <dbReference type="ARBA" id="ARBA00004123"/>
    </source>
</evidence>
<dbReference type="InterPro" id="IPR050762">
    <property type="entry name" value="HD-ZIP_Homeobox_LZ_Class_II"/>
</dbReference>
<keyword evidence="5" id="KW-0238">DNA-binding</keyword>
<dbReference type="GO" id="GO:0005634">
    <property type="term" value="C:nucleus"/>
    <property type="evidence" value="ECO:0007669"/>
    <property type="project" value="UniProtKB-SubCell"/>
</dbReference>
<dbReference type="EMBL" id="CACTIH010002083">
    <property type="protein sequence ID" value="CAA2973081.1"/>
    <property type="molecule type" value="Genomic_DNA"/>
</dbReference>
<dbReference type="GO" id="GO:0006355">
    <property type="term" value="P:regulation of DNA-templated transcription"/>
    <property type="evidence" value="ECO:0007669"/>
    <property type="project" value="InterPro"/>
</dbReference>
<dbReference type="PANTHER" id="PTHR45714">
    <property type="entry name" value="HOMEOBOX-LEUCINE ZIPPER PROTEIN HAT14"/>
    <property type="match status" value="1"/>
</dbReference>
<dbReference type="Pfam" id="PF02183">
    <property type="entry name" value="HALZ"/>
    <property type="match status" value="1"/>
</dbReference>
<keyword evidence="2" id="KW-0805">Transcription regulation</keyword>
<evidence type="ECO:0000256" key="3">
    <source>
        <dbReference type="ARBA" id="ARBA00023163"/>
    </source>
</evidence>
<dbReference type="SMART" id="SM00340">
    <property type="entry name" value="HALZ"/>
    <property type="match status" value="1"/>
</dbReference>
<dbReference type="AlphaFoldDB" id="A0A8S0R3W9"/>
<dbReference type="GO" id="GO:0043565">
    <property type="term" value="F:sequence-specific DNA binding"/>
    <property type="evidence" value="ECO:0007669"/>
    <property type="project" value="InterPro"/>
</dbReference>
<organism evidence="5 6">
    <name type="scientific">Olea europaea subsp. europaea</name>
    <dbReference type="NCBI Taxonomy" id="158383"/>
    <lineage>
        <taxon>Eukaryota</taxon>
        <taxon>Viridiplantae</taxon>
        <taxon>Streptophyta</taxon>
        <taxon>Embryophyta</taxon>
        <taxon>Tracheophyta</taxon>
        <taxon>Spermatophyta</taxon>
        <taxon>Magnoliopsida</taxon>
        <taxon>eudicotyledons</taxon>
        <taxon>Gunneridae</taxon>
        <taxon>Pentapetalae</taxon>
        <taxon>asterids</taxon>
        <taxon>lamiids</taxon>
        <taxon>Lamiales</taxon>
        <taxon>Oleaceae</taxon>
        <taxon>Oleeae</taxon>
        <taxon>Olea</taxon>
    </lineage>
</organism>
<evidence type="ECO:0000313" key="5">
    <source>
        <dbReference type="EMBL" id="CAA2973081.1"/>
    </source>
</evidence>
<comment type="subcellular location">
    <subcellularLocation>
        <location evidence="1">Nucleus</location>
    </subcellularLocation>
</comment>
<dbReference type="Proteomes" id="UP000594638">
    <property type="component" value="Unassembled WGS sequence"/>
</dbReference>
<dbReference type="Gramene" id="OE9A052266T1">
    <property type="protein sequence ID" value="OE9A052266C1"/>
    <property type="gene ID" value="OE9A052266"/>
</dbReference>
<gene>
    <name evidence="5" type="ORF">OLEA9_A052266</name>
</gene>
<feature type="domain" description="Leucine zipper homeobox-associated" evidence="4">
    <location>
        <begin position="48"/>
        <end position="91"/>
    </location>
</feature>
<keyword evidence="5" id="KW-0371">Homeobox</keyword>
<proteinExistence type="predicted"/>
<protein>
    <submittedName>
        <fullName evidence="5">Homeobox-leucine zipper HAT4</fullName>
    </submittedName>
</protein>
<accession>A0A8S0R3W9</accession>
<evidence type="ECO:0000256" key="2">
    <source>
        <dbReference type="ARBA" id="ARBA00023015"/>
    </source>
</evidence>
<evidence type="ECO:0000313" key="6">
    <source>
        <dbReference type="Proteomes" id="UP000594638"/>
    </source>
</evidence>
<comment type="caution">
    <text evidence="5">The sequence shown here is derived from an EMBL/GenBank/DDBJ whole genome shotgun (WGS) entry which is preliminary data.</text>
</comment>